<dbReference type="KEGG" id="bcom:BAUCODRAFT_520196"/>
<dbReference type="GeneID" id="19115123"/>
<protein>
    <submittedName>
        <fullName evidence="1">Uncharacterized protein</fullName>
    </submittedName>
</protein>
<dbReference type="HOGENOM" id="CLU_2589369_0_0_1"/>
<dbReference type="Proteomes" id="UP000011761">
    <property type="component" value="Unassembled WGS sequence"/>
</dbReference>
<proteinExistence type="predicted"/>
<accession>M2N7B8</accession>
<organism evidence="1 2">
    <name type="scientific">Baudoinia panamericana (strain UAMH 10762)</name>
    <name type="common">Angels' share fungus</name>
    <name type="synonym">Baudoinia compniacensis (strain UAMH 10762)</name>
    <dbReference type="NCBI Taxonomy" id="717646"/>
    <lineage>
        <taxon>Eukaryota</taxon>
        <taxon>Fungi</taxon>
        <taxon>Dikarya</taxon>
        <taxon>Ascomycota</taxon>
        <taxon>Pezizomycotina</taxon>
        <taxon>Dothideomycetes</taxon>
        <taxon>Dothideomycetidae</taxon>
        <taxon>Mycosphaerellales</taxon>
        <taxon>Teratosphaeriaceae</taxon>
        <taxon>Baudoinia</taxon>
    </lineage>
</organism>
<name>M2N7B8_BAUPA</name>
<sequence>MSKVKYGEVCRNGTNEQNAKLNIRSAVIHLETASVSRARMTTCVLALGLFERLLSRRWRKERTGRTFCFRRATSVRSSLT</sequence>
<dbReference type="EMBL" id="KB445557">
    <property type="protein sequence ID" value="EMC94964.1"/>
    <property type="molecule type" value="Genomic_DNA"/>
</dbReference>
<dbReference type="RefSeq" id="XP_007677657.1">
    <property type="nucleotide sequence ID" value="XM_007679467.1"/>
</dbReference>
<reference evidence="1 2" key="1">
    <citation type="journal article" date="2012" name="PLoS Pathog.">
        <title>Diverse lifestyles and strategies of plant pathogenesis encoded in the genomes of eighteen Dothideomycetes fungi.</title>
        <authorList>
            <person name="Ohm R.A."/>
            <person name="Feau N."/>
            <person name="Henrissat B."/>
            <person name="Schoch C.L."/>
            <person name="Horwitz B.A."/>
            <person name="Barry K.W."/>
            <person name="Condon B.J."/>
            <person name="Copeland A.C."/>
            <person name="Dhillon B."/>
            <person name="Glaser F."/>
            <person name="Hesse C.N."/>
            <person name="Kosti I."/>
            <person name="LaButti K."/>
            <person name="Lindquist E.A."/>
            <person name="Lucas S."/>
            <person name="Salamov A.A."/>
            <person name="Bradshaw R.E."/>
            <person name="Ciuffetti L."/>
            <person name="Hamelin R.C."/>
            <person name="Kema G.H.J."/>
            <person name="Lawrence C."/>
            <person name="Scott J.A."/>
            <person name="Spatafora J.W."/>
            <person name="Turgeon B.G."/>
            <person name="de Wit P.J.G.M."/>
            <person name="Zhong S."/>
            <person name="Goodwin S.B."/>
            <person name="Grigoriev I.V."/>
        </authorList>
    </citation>
    <scope>NUCLEOTIDE SEQUENCE [LARGE SCALE GENOMIC DNA]</scope>
    <source>
        <strain evidence="1 2">UAMH 10762</strain>
    </source>
</reference>
<evidence type="ECO:0000313" key="1">
    <source>
        <dbReference type="EMBL" id="EMC94964.1"/>
    </source>
</evidence>
<evidence type="ECO:0000313" key="2">
    <source>
        <dbReference type="Proteomes" id="UP000011761"/>
    </source>
</evidence>
<dbReference type="AlphaFoldDB" id="M2N7B8"/>
<keyword evidence="2" id="KW-1185">Reference proteome</keyword>
<gene>
    <name evidence="1" type="ORF">BAUCODRAFT_520196</name>
</gene>